<keyword evidence="2" id="KW-1015">Disulfide bond</keyword>
<dbReference type="InterPro" id="IPR006311">
    <property type="entry name" value="TAT_signal"/>
</dbReference>
<proteinExistence type="predicted"/>
<dbReference type="SUPFAM" id="SSF57414">
    <property type="entry name" value="Hairpin loop containing domain-like"/>
    <property type="match status" value="1"/>
</dbReference>
<dbReference type="Pfam" id="PF14295">
    <property type="entry name" value="PAN_4"/>
    <property type="match status" value="1"/>
</dbReference>
<dbReference type="PROSITE" id="PS51318">
    <property type="entry name" value="TAT"/>
    <property type="match status" value="1"/>
</dbReference>
<name>A0ABT0H1I6_9HYPH</name>
<comment type="caution">
    <text evidence="4">The sequence shown here is derived from an EMBL/GenBank/DDBJ whole genome shotgun (WGS) entry which is preliminary data.</text>
</comment>
<sequence length="158" mass="17051">MKKAPLSRRDLLLGFTGIAVGGAVATAVGLTFRSQIKKLVGLPGTPQDRTLPTYDDGWLLTEQEWAAFQDADTAVTSDILEVRDNVDIPGGDYDELKVSSVQECVTACEQDSSCKAFTYARASHSDSGKRRACWLKSGSTGTPVTGDSRYVSGRRDGW</sequence>
<evidence type="ECO:0000313" key="5">
    <source>
        <dbReference type="Proteomes" id="UP001431221"/>
    </source>
</evidence>
<feature type="domain" description="Apple" evidence="3">
    <location>
        <begin position="75"/>
        <end position="158"/>
    </location>
</feature>
<dbReference type="InterPro" id="IPR000177">
    <property type="entry name" value="Apple"/>
</dbReference>
<dbReference type="Proteomes" id="UP001431221">
    <property type="component" value="Unassembled WGS sequence"/>
</dbReference>
<organism evidence="4 5">
    <name type="scientific">Roseibium sediminicola</name>
    <dbReference type="NCBI Taxonomy" id="2933272"/>
    <lineage>
        <taxon>Bacteria</taxon>
        <taxon>Pseudomonadati</taxon>
        <taxon>Pseudomonadota</taxon>
        <taxon>Alphaproteobacteria</taxon>
        <taxon>Hyphomicrobiales</taxon>
        <taxon>Stappiaceae</taxon>
        <taxon>Roseibium</taxon>
    </lineage>
</organism>
<dbReference type="InterPro" id="IPR003609">
    <property type="entry name" value="Pan_app"/>
</dbReference>
<dbReference type="CDD" id="cd01100">
    <property type="entry name" value="APPLE_Factor_XI_like"/>
    <property type="match status" value="1"/>
</dbReference>
<gene>
    <name evidence="4" type="ORF">M0H32_25620</name>
</gene>
<dbReference type="SMART" id="SM00223">
    <property type="entry name" value="APPLE"/>
    <property type="match status" value="1"/>
</dbReference>
<reference evidence="4" key="1">
    <citation type="submission" date="2022-04" db="EMBL/GenBank/DDBJ databases">
        <title>Roseibium sp. CAU 1639 isolated from mud.</title>
        <authorList>
            <person name="Kim W."/>
        </authorList>
    </citation>
    <scope>NUCLEOTIDE SEQUENCE</scope>
    <source>
        <strain evidence="4">CAU 1639</strain>
    </source>
</reference>
<protein>
    <submittedName>
        <fullName evidence="4">PAN domain-containing protein</fullName>
    </submittedName>
</protein>
<dbReference type="PROSITE" id="PS50948">
    <property type="entry name" value="PAN"/>
    <property type="match status" value="1"/>
</dbReference>
<accession>A0ABT0H1I6</accession>
<evidence type="ECO:0000259" key="3">
    <source>
        <dbReference type="PROSITE" id="PS50948"/>
    </source>
</evidence>
<evidence type="ECO:0000256" key="1">
    <source>
        <dbReference type="ARBA" id="ARBA00022737"/>
    </source>
</evidence>
<keyword evidence="1" id="KW-0677">Repeat</keyword>
<dbReference type="RefSeq" id="WP_248159231.1">
    <property type="nucleotide sequence ID" value="NZ_JALNMJ010000027.1"/>
</dbReference>
<dbReference type="EMBL" id="JALNMJ010000027">
    <property type="protein sequence ID" value="MCK7615564.1"/>
    <property type="molecule type" value="Genomic_DNA"/>
</dbReference>
<dbReference type="Gene3D" id="3.50.4.10">
    <property type="entry name" value="Hepatocyte Growth Factor"/>
    <property type="match status" value="1"/>
</dbReference>
<keyword evidence="5" id="KW-1185">Reference proteome</keyword>
<evidence type="ECO:0000256" key="2">
    <source>
        <dbReference type="ARBA" id="ARBA00023157"/>
    </source>
</evidence>
<evidence type="ECO:0000313" key="4">
    <source>
        <dbReference type="EMBL" id="MCK7615564.1"/>
    </source>
</evidence>